<comment type="caution">
    <text evidence="1">The sequence shown here is derived from an EMBL/GenBank/DDBJ whole genome shotgun (WGS) entry which is preliminary data.</text>
</comment>
<reference evidence="2" key="1">
    <citation type="journal article" date="2019" name="Int. J. Syst. Evol. Microbiol.">
        <title>The Global Catalogue of Microorganisms (GCM) 10K type strain sequencing project: providing services to taxonomists for standard genome sequencing and annotation.</title>
        <authorList>
            <consortium name="The Broad Institute Genomics Platform"/>
            <consortium name="The Broad Institute Genome Sequencing Center for Infectious Disease"/>
            <person name="Wu L."/>
            <person name="Ma J."/>
        </authorList>
    </citation>
    <scope>NUCLEOTIDE SEQUENCE [LARGE SCALE GENOMIC DNA]</scope>
    <source>
        <strain evidence="2">JCM 11269</strain>
    </source>
</reference>
<proteinExistence type="predicted"/>
<evidence type="ECO:0000313" key="2">
    <source>
        <dbReference type="Proteomes" id="UP001501072"/>
    </source>
</evidence>
<keyword evidence="2" id="KW-1185">Reference proteome</keyword>
<accession>A0ABP4DLC3</accession>
<dbReference type="Proteomes" id="UP001501072">
    <property type="component" value="Unassembled WGS sequence"/>
</dbReference>
<sequence>MRNRLLRSVLVAAFSVVAALGVLSGVSGAESEVRANTYWPAVGANADVVGGVGETAGGAGS</sequence>
<organism evidence="1 2">
    <name type="scientific">Streptomyces thermogriseus</name>
    <dbReference type="NCBI Taxonomy" id="75292"/>
    <lineage>
        <taxon>Bacteria</taxon>
        <taxon>Bacillati</taxon>
        <taxon>Actinomycetota</taxon>
        <taxon>Actinomycetes</taxon>
        <taxon>Kitasatosporales</taxon>
        <taxon>Streptomycetaceae</taxon>
        <taxon>Streptomyces</taxon>
    </lineage>
</organism>
<protein>
    <recommendedName>
        <fullName evidence="3">Secreted protein</fullName>
    </recommendedName>
</protein>
<evidence type="ECO:0008006" key="3">
    <source>
        <dbReference type="Google" id="ProtNLM"/>
    </source>
</evidence>
<dbReference type="EMBL" id="BAAAHU010000049">
    <property type="protein sequence ID" value="GAA1013888.1"/>
    <property type="molecule type" value="Genomic_DNA"/>
</dbReference>
<gene>
    <name evidence="1" type="ORF">GCM10009564_42000</name>
</gene>
<evidence type="ECO:0000313" key="1">
    <source>
        <dbReference type="EMBL" id="GAA1013888.1"/>
    </source>
</evidence>
<dbReference type="RefSeq" id="WP_301477600.1">
    <property type="nucleotide sequence ID" value="NZ_BAAAHU010000049.1"/>
</dbReference>
<name>A0ABP4DLC3_9ACTN</name>